<keyword evidence="1" id="KW-0863">Zinc-finger</keyword>
<dbReference type="Gene3D" id="2.40.70.10">
    <property type="entry name" value="Acid Proteases"/>
    <property type="match status" value="1"/>
</dbReference>
<evidence type="ECO:0000313" key="4">
    <source>
        <dbReference type="EMBL" id="KAK5978617.1"/>
    </source>
</evidence>
<dbReference type="InterPro" id="IPR005312">
    <property type="entry name" value="DUF1759"/>
</dbReference>
<proteinExistence type="predicted"/>
<dbReference type="InterPro" id="IPR001878">
    <property type="entry name" value="Znf_CCHC"/>
</dbReference>
<dbReference type="GO" id="GO:0005737">
    <property type="term" value="C:cytoplasm"/>
    <property type="evidence" value="ECO:0007669"/>
    <property type="project" value="UniProtKB-ARBA"/>
</dbReference>
<dbReference type="GO" id="GO:0008270">
    <property type="term" value="F:zinc ion binding"/>
    <property type="evidence" value="ECO:0007669"/>
    <property type="project" value="UniProtKB-KW"/>
</dbReference>
<dbReference type="PANTHER" id="PTHR47331">
    <property type="entry name" value="PHD-TYPE DOMAIN-CONTAINING PROTEIN"/>
    <property type="match status" value="1"/>
</dbReference>
<keyword evidence="5" id="KW-1185">Reference proteome</keyword>
<keyword evidence="1" id="KW-0862">Zinc</keyword>
<dbReference type="SMART" id="SM00343">
    <property type="entry name" value="ZnF_C2HC"/>
    <property type="match status" value="3"/>
</dbReference>
<feature type="region of interest" description="Disordered" evidence="2">
    <location>
        <begin position="343"/>
        <end position="391"/>
    </location>
</feature>
<name>A0AAN8IR59_TRICO</name>
<dbReference type="GO" id="GO:0019899">
    <property type="term" value="F:enzyme binding"/>
    <property type="evidence" value="ECO:0007669"/>
    <property type="project" value="UniProtKB-ARBA"/>
</dbReference>
<accession>A0AAN8IR59</accession>
<keyword evidence="1" id="KW-0479">Metal-binding</keyword>
<gene>
    <name evidence="4" type="ORF">GCK32_017884</name>
</gene>
<dbReference type="SUPFAM" id="SSF50630">
    <property type="entry name" value="Acid proteases"/>
    <property type="match status" value="1"/>
</dbReference>
<dbReference type="PROSITE" id="PS00141">
    <property type="entry name" value="ASP_PROTEASE"/>
    <property type="match status" value="1"/>
</dbReference>
<dbReference type="PROSITE" id="PS50158">
    <property type="entry name" value="ZF_CCHC"/>
    <property type="match status" value="1"/>
</dbReference>
<evidence type="ECO:0000259" key="3">
    <source>
        <dbReference type="PROSITE" id="PS50158"/>
    </source>
</evidence>
<dbReference type="InterPro" id="IPR021109">
    <property type="entry name" value="Peptidase_aspartic_dom_sf"/>
</dbReference>
<sequence>MEESFKALGAQQQLAEESSFEEYTDAAFTTISNAEEALVKLSEKQTEINTRLDRTSELEERRRNTLTENSLQTPGQRTPASYASSLQAQGLLPRLQIPTFSGNKREWDSFWAIFKANIEDQPIPVMLKFNYLLQSLTGEPRQVANRYQISEDNYSIVVDALKHKYGRDNSIIEELFKQLESLAATGPSTTQQISLLDKISAIMSQLAAKGQDTDHRMLLNTVLRKFESNIQLKALEKREQLETPSYWTWQTLHSDLLSILELRERVEQSQKVISDYKESNISRSQQPCIYCRRTNHSSKNCRTVPPTQRVAFLTRNQMCLNCAKTNHRTAECRSRGCFRCGRKHHSSTSCPETPTERTAPLRSSLPPQLERANTNAPARAVPKRGQRQDTLTRSTQNVITIDNNNIETQNEQIEEETQINQVNGSGKHRRGSVVLLTGTATIEGPQGLKKVRILLDTGSQLSFIDSTLVDELKLPVIDSTTLKIRTFGSQTPTQKEHRIVKVNLITKDGSSRSYEFFDNDTITNNSNKTQLTKRDWEYVKDHGIDLSPNPEDQEKPRILVGCDHLWEMVDCKQCKLPSGLHLITTIFGPMISGKQSHNTQSIREAATQNIVAQEERDAWDRYWAIESSGTNEFTGPEKKEKQALNEKIIKTFKETIIKKPEVPGRLLQPDPDIVANPEATVMFVSRTAES</sequence>
<feature type="domain" description="CCHC-type" evidence="3">
    <location>
        <begin position="337"/>
        <end position="352"/>
    </location>
</feature>
<evidence type="ECO:0000256" key="1">
    <source>
        <dbReference type="PROSITE-ProRule" id="PRU00047"/>
    </source>
</evidence>
<dbReference type="Gene3D" id="4.10.60.10">
    <property type="entry name" value="Zinc finger, CCHC-type"/>
    <property type="match status" value="1"/>
</dbReference>
<dbReference type="InterPro" id="IPR001969">
    <property type="entry name" value="Aspartic_peptidase_AS"/>
</dbReference>
<dbReference type="AlphaFoldDB" id="A0AAN8IR59"/>
<dbReference type="Proteomes" id="UP001331761">
    <property type="component" value="Unassembled WGS sequence"/>
</dbReference>
<dbReference type="CDD" id="cd00303">
    <property type="entry name" value="retropepsin_like"/>
    <property type="match status" value="1"/>
</dbReference>
<dbReference type="GO" id="GO:0004190">
    <property type="term" value="F:aspartic-type endopeptidase activity"/>
    <property type="evidence" value="ECO:0007669"/>
    <property type="project" value="InterPro"/>
</dbReference>
<dbReference type="GO" id="GO:0006508">
    <property type="term" value="P:proteolysis"/>
    <property type="evidence" value="ECO:0007669"/>
    <property type="project" value="InterPro"/>
</dbReference>
<feature type="compositionally biased region" description="Basic and acidic residues" evidence="2">
    <location>
        <begin position="50"/>
        <end position="65"/>
    </location>
</feature>
<evidence type="ECO:0000256" key="2">
    <source>
        <dbReference type="SAM" id="MobiDB-lite"/>
    </source>
</evidence>
<dbReference type="Pfam" id="PF03564">
    <property type="entry name" value="DUF1759"/>
    <property type="match status" value="1"/>
</dbReference>
<dbReference type="EMBL" id="WIXE01009226">
    <property type="protein sequence ID" value="KAK5978617.1"/>
    <property type="molecule type" value="Genomic_DNA"/>
</dbReference>
<dbReference type="SUPFAM" id="SSF57756">
    <property type="entry name" value="Retrovirus zinc finger-like domains"/>
    <property type="match status" value="1"/>
</dbReference>
<dbReference type="Pfam" id="PF13650">
    <property type="entry name" value="Asp_protease_2"/>
    <property type="match status" value="1"/>
</dbReference>
<dbReference type="InterPro" id="IPR036875">
    <property type="entry name" value="Znf_CCHC_sf"/>
</dbReference>
<evidence type="ECO:0000313" key="5">
    <source>
        <dbReference type="Proteomes" id="UP001331761"/>
    </source>
</evidence>
<feature type="region of interest" description="Disordered" evidence="2">
    <location>
        <begin position="50"/>
        <end position="79"/>
    </location>
</feature>
<organism evidence="4 5">
    <name type="scientific">Trichostrongylus colubriformis</name>
    <name type="common">Black scour worm</name>
    <dbReference type="NCBI Taxonomy" id="6319"/>
    <lineage>
        <taxon>Eukaryota</taxon>
        <taxon>Metazoa</taxon>
        <taxon>Ecdysozoa</taxon>
        <taxon>Nematoda</taxon>
        <taxon>Chromadorea</taxon>
        <taxon>Rhabditida</taxon>
        <taxon>Rhabditina</taxon>
        <taxon>Rhabditomorpha</taxon>
        <taxon>Strongyloidea</taxon>
        <taxon>Trichostrongylidae</taxon>
        <taxon>Trichostrongylus</taxon>
    </lineage>
</organism>
<dbReference type="PANTHER" id="PTHR47331:SF5">
    <property type="entry name" value="RIBONUCLEASE H"/>
    <property type="match status" value="1"/>
</dbReference>
<dbReference type="GO" id="GO:0003676">
    <property type="term" value="F:nucleic acid binding"/>
    <property type="evidence" value="ECO:0007669"/>
    <property type="project" value="InterPro"/>
</dbReference>
<protein>
    <submittedName>
        <fullName evidence="4">Zinc knuckle</fullName>
    </submittedName>
</protein>
<comment type="caution">
    <text evidence="4">The sequence shown here is derived from an EMBL/GenBank/DDBJ whole genome shotgun (WGS) entry which is preliminary data.</text>
</comment>
<reference evidence="4 5" key="1">
    <citation type="submission" date="2019-10" db="EMBL/GenBank/DDBJ databases">
        <title>Assembly and Annotation for the nematode Trichostrongylus colubriformis.</title>
        <authorList>
            <person name="Martin J."/>
        </authorList>
    </citation>
    <scope>NUCLEOTIDE SEQUENCE [LARGE SCALE GENOMIC DNA]</scope>
    <source>
        <strain evidence="4">G859</strain>
        <tissue evidence="4">Whole worm</tissue>
    </source>
</reference>